<evidence type="ECO:0000256" key="4">
    <source>
        <dbReference type="ARBA" id="ARBA00022989"/>
    </source>
</evidence>
<sequence>MASLDLIIRSTIQAVALSAISNILAQGLDAYNSSKSFALDTATLTRFILFSLFSCPPNVLWQAFLEQRFPGYDTPAAPHTNGASKSRANPNDKPAPAEKKKLNKVNTAKKWVLDQTLGALVNTVAFIAGMLLLKGERDWETITSAVGRETWPLMAAGQKLWPLFSVVSFVLVPLKYRTLVGGIVGIGWGTYLSLMEGKKKTA</sequence>
<evidence type="ECO:0000313" key="9">
    <source>
        <dbReference type="Proteomes" id="UP000809789"/>
    </source>
</evidence>
<keyword evidence="3 6" id="KW-0812">Transmembrane</keyword>
<dbReference type="Pfam" id="PF04117">
    <property type="entry name" value="Mpv17_PMP22"/>
    <property type="match status" value="1"/>
</dbReference>
<keyword evidence="5 6" id="KW-0472">Membrane</keyword>
<dbReference type="PANTHER" id="PTHR11266">
    <property type="entry name" value="PEROXISOMAL MEMBRANE PROTEIN 2, PXMP2 MPV17"/>
    <property type="match status" value="1"/>
</dbReference>
<name>A0A8K0L4I5_9PEZI</name>
<evidence type="ECO:0000256" key="5">
    <source>
        <dbReference type="ARBA" id="ARBA00023136"/>
    </source>
</evidence>
<dbReference type="AlphaFoldDB" id="A0A8K0L4I5"/>
<dbReference type="OrthoDB" id="10267969at2759"/>
<comment type="similarity">
    <text evidence="2 6">Belongs to the peroxisomal membrane protein PXMP2/4 family.</text>
</comment>
<evidence type="ECO:0000256" key="7">
    <source>
        <dbReference type="SAM" id="MobiDB-lite"/>
    </source>
</evidence>
<dbReference type="EMBL" id="JAESVG020000003">
    <property type="protein sequence ID" value="KAG8629554.1"/>
    <property type="molecule type" value="Genomic_DNA"/>
</dbReference>
<dbReference type="InterPro" id="IPR007248">
    <property type="entry name" value="Mpv17_PMP22"/>
</dbReference>
<organism evidence="8 9">
    <name type="scientific">Elsinoe batatas</name>
    <dbReference type="NCBI Taxonomy" id="2601811"/>
    <lineage>
        <taxon>Eukaryota</taxon>
        <taxon>Fungi</taxon>
        <taxon>Dikarya</taxon>
        <taxon>Ascomycota</taxon>
        <taxon>Pezizomycotina</taxon>
        <taxon>Dothideomycetes</taxon>
        <taxon>Dothideomycetidae</taxon>
        <taxon>Myriangiales</taxon>
        <taxon>Elsinoaceae</taxon>
        <taxon>Elsinoe</taxon>
    </lineage>
</organism>
<evidence type="ECO:0000256" key="3">
    <source>
        <dbReference type="ARBA" id="ARBA00022692"/>
    </source>
</evidence>
<evidence type="ECO:0000256" key="1">
    <source>
        <dbReference type="ARBA" id="ARBA00004141"/>
    </source>
</evidence>
<evidence type="ECO:0000256" key="2">
    <source>
        <dbReference type="ARBA" id="ARBA00006824"/>
    </source>
</evidence>
<keyword evidence="4 6" id="KW-1133">Transmembrane helix</keyword>
<evidence type="ECO:0008006" key="10">
    <source>
        <dbReference type="Google" id="ProtNLM"/>
    </source>
</evidence>
<protein>
    <recommendedName>
        <fullName evidence="10">Mpv17/PMP22 family protein</fullName>
    </recommendedName>
</protein>
<feature type="transmembrane region" description="Helical" evidence="6">
    <location>
        <begin position="111"/>
        <end position="133"/>
    </location>
</feature>
<proteinExistence type="inferred from homology"/>
<dbReference type="GO" id="GO:0005778">
    <property type="term" value="C:peroxisomal membrane"/>
    <property type="evidence" value="ECO:0007669"/>
    <property type="project" value="TreeGrafter"/>
</dbReference>
<evidence type="ECO:0000313" key="8">
    <source>
        <dbReference type="EMBL" id="KAG8629554.1"/>
    </source>
</evidence>
<dbReference type="PANTHER" id="PTHR11266:SF80">
    <property type="entry name" value="PEROXISOMAL MEMBRANE PROTEIN 2"/>
    <property type="match status" value="1"/>
</dbReference>
<comment type="caution">
    <text evidence="8">The sequence shown here is derived from an EMBL/GenBank/DDBJ whole genome shotgun (WGS) entry which is preliminary data.</text>
</comment>
<gene>
    <name evidence="8" type="ORF">KVT40_003419</name>
</gene>
<feature type="transmembrane region" description="Helical" evidence="6">
    <location>
        <begin position="176"/>
        <end position="194"/>
    </location>
</feature>
<dbReference type="Proteomes" id="UP000809789">
    <property type="component" value="Unassembled WGS sequence"/>
</dbReference>
<comment type="subcellular location">
    <subcellularLocation>
        <location evidence="1">Membrane</location>
        <topology evidence="1">Multi-pass membrane protein</topology>
    </subcellularLocation>
</comment>
<keyword evidence="9" id="KW-1185">Reference proteome</keyword>
<feature type="region of interest" description="Disordered" evidence="7">
    <location>
        <begin position="75"/>
        <end position="100"/>
    </location>
</feature>
<evidence type="ECO:0000256" key="6">
    <source>
        <dbReference type="RuleBase" id="RU363053"/>
    </source>
</evidence>
<accession>A0A8K0L4I5</accession>
<reference evidence="8" key="1">
    <citation type="submission" date="2021-07" db="EMBL/GenBank/DDBJ databases">
        <title>Elsinoe batatas strain:CRI-CJ2 Genome sequencing and assembly.</title>
        <authorList>
            <person name="Huang L."/>
        </authorList>
    </citation>
    <scope>NUCLEOTIDE SEQUENCE</scope>
    <source>
        <strain evidence="8">CRI-CJ2</strain>
    </source>
</reference>